<dbReference type="OrthoDB" id="4548523at2"/>
<dbReference type="InterPro" id="IPR029068">
    <property type="entry name" value="Glyas_Bleomycin-R_OHBP_Dase"/>
</dbReference>
<dbReference type="InterPro" id="IPR037523">
    <property type="entry name" value="VOC_core"/>
</dbReference>
<reference evidence="1 2" key="1">
    <citation type="submission" date="2019-10" db="EMBL/GenBank/DDBJ databases">
        <title>Nonomuraea sp. nov., isolated from Phyllanthus amarus.</title>
        <authorList>
            <person name="Klykleung N."/>
            <person name="Tanasupawat S."/>
        </authorList>
    </citation>
    <scope>NUCLEOTIDE SEQUENCE [LARGE SCALE GENOMIC DNA]</scope>
    <source>
        <strain evidence="1 2">PA1-10</strain>
    </source>
</reference>
<evidence type="ECO:0000313" key="1">
    <source>
        <dbReference type="EMBL" id="KAB8197821.1"/>
    </source>
</evidence>
<keyword evidence="2" id="KW-1185">Reference proteome</keyword>
<dbReference type="Pfam" id="PF00903">
    <property type="entry name" value="Glyoxalase"/>
    <property type="match status" value="1"/>
</dbReference>
<organism evidence="1 2">
    <name type="scientific">Nonomuraea phyllanthi</name>
    <dbReference type="NCBI Taxonomy" id="2219224"/>
    <lineage>
        <taxon>Bacteria</taxon>
        <taxon>Bacillati</taxon>
        <taxon>Actinomycetota</taxon>
        <taxon>Actinomycetes</taxon>
        <taxon>Streptosporangiales</taxon>
        <taxon>Streptosporangiaceae</taxon>
        <taxon>Nonomuraea</taxon>
    </lineage>
</organism>
<accession>A0A5P9YK99</accession>
<gene>
    <name evidence="1" type="ORF">FH608_004690</name>
</gene>
<dbReference type="Proteomes" id="UP000312512">
    <property type="component" value="Unassembled WGS sequence"/>
</dbReference>
<dbReference type="EMBL" id="VDLX02000001">
    <property type="protein sequence ID" value="KAB8197821.1"/>
    <property type="molecule type" value="Genomic_DNA"/>
</dbReference>
<name>A0A5C4WWD8_9ACTN</name>
<protein>
    <submittedName>
        <fullName evidence="1">VOC family protein</fullName>
    </submittedName>
</protein>
<dbReference type="AlphaFoldDB" id="A0A5C4WWD8"/>
<dbReference type="InterPro" id="IPR004360">
    <property type="entry name" value="Glyas_Fos-R_dOase_dom"/>
</dbReference>
<comment type="caution">
    <text evidence="1">The sequence shown here is derived from an EMBL/GenBank/DDBJ whole genome shotgun (WGS) entry which is preliminary data.</text>
</comment>
<evidence type="ECO:0000313" key="2">
    <source>
        <dbReference type="Proteomes" id="UP000312512"/>
    </source>
</evidence>
<dbReference type="PROSITE" id="PS51819">
    <property type="entry name" value="VOC"/>
    <property type="match status" value="1"/>
</dbReference>
<dbReference type="SUPFAM" id="SSF54593">
    <property type="entry name" value="Glyoxalase/Bleomycin resistance protein/Dihydroxybiphenyl dioxygenase"/>
    <property type="match status" value="1"/>
</dbReference>
<dbReference type="RefSeq" id="WP_139628594.1">
    <property type="nucleotide sequence ID" value="NZ_CP045572.1"/>
</dbReference>
<dbReference type="Gene3D" id="3.10.180.10">
    <property type="entry name" value="2,3-Dihydroxybiphenyl 1,2-Dioxygenase, domain 1"/>
    <property type="match status" value="1"/>
</dbReference>
<accession>A0A5C4WWD8</accession>
<proteinExistence type="predicted"/>
<sequence>MRILGVDNILVGVGDLARAREFYGGVLGLEERFSTDELALFAIGRETPGLLVRVQEGGPGSMRVWLEVPDARAAAAELGIEPFEVFTGWTVEVPDPWGNVIGLTDYTKRPDLARAG</sequence>